<evidence type="ECO:0000313" key="5">
    <source>
        <dbReference type="EMBL" id="URD97909.1"/>
    </source>
</evidence>
<feature type="compositionally biased region" description="Polar residues" evidence="4">
    <location>
        <begin position="1"/>
        <end position="10"/>
    </location>
</feature>
<reference evidence="5" key="1">
    <citation type="submission" date="2022-05" db="EMBL/GenBank/DDBJ databases">
        <title>The Musa troglodytarum L. genome provides insights into the mechanism of non-climacteric behaviour and enrichment of carotenoids.</title>
        <authorList>
            <person name="Wang J."/>
        </authorList>
    </citation>
    <scope>NUCLEOTIDE SEQUENCE</scope>
    <source>
        <tissue evidence="5">Leaf</tissue>
    </source>
</reference>
<name>A0A9E7FKF6_9LILI</name>
<dbReference type="OrthoDB" id="653455at2759"/>
<organism evidence="5 6">
    <name type="scientific">Musa troglodytarum</name>
    <name type="common">fe'i banana</name>
    <dbReference type="NCBI Taxonomy" id="320322"/>
    <lineage>
        <taxon>Eukaryota</taxon>
        <taxon>Viridiplantae</taxon>
        <taxon>Streptophyta</taxon>
        <taxon>Embryophyta</taxon>
        <taxon>Tracheophyta</taxon>
        <taxon>Spermatophyta</taxon>
        <taxon>Magnoliopsida</taxon>
        <taxon>Liliopsida</taxon>
        <taxon>Zingiberales</taxon>
        <taxon>Musaceae</taxon>
        <taxon>Musa</taxon>
    </lineage>
</organism>
<accession>A0A9E7FKF6</accession>
<dbReference type="InterPro" id="IPR040356">
    <property type="entry name" value="SPEAR"/>
</dbReference>
<sequence>MESRNYTQVLGSERYGSCRRRKRNSDKPKHPQRGPGVAQLEKIILQNQMIATYLSQFDCDLHKQIGRAQLGYASSPSSTTTTSSASSSSSSLFELHQSIMIGFGDTAEMDIKKSAFSSGATARCHWCSSSHQAVQPTAALPPLEQSIQKMNRLHEEQDLQELDLELRL</sequence>
<evidence type="ECO:0000256" key="2">
    <source>
        <dbReference type="ARBA" id="ARBA00023015"/>
    </source>
</evidence>
<evidence type="ECO:0000256" key="3">
    <source>
        <dbReference type="ARBA" id="ARBA00023163"/>
    </source>
</evidence>
<dbReference type="Proteomes" id="UP001055439">
    <property type="component" value="Chromosome 4"/>
</dbReference>
<evidence type="ECO:0000256" key="4">
    <source>
        <dbReference type="SAM" id="MobiDB-lite"/>
    </source>
</evidence>
<dbReference type="EMBL" id="CP097506">
    <property type="protein sequence ID" value="URD97909.1"/>
    <property type="molecule type" value="Genomic_DNA"/>
</dbReference>
<evidence type="ECO:0000313" key="6">
    <source>
        <dbReference type="Proteomes" id="UP001055439"/>
    </source>
</evidence>
<dbReference type="GO" id="GO:0003700">
    <property type="term" value="F:DNA-binding transcription factor activity"/>
    <property type="evidence" value="ECO:0007669"/>
    <property type="project" value="InterPro"/>
</dbReference>
<keyword evidence="2" id="KW-0805">Transcription regulation</keyword>
<feature type="region of interest" description="Disordered" evidence="4">
    <location>
        <begin position="1"/>
        <end position="36"/>
    </location>
</feature>
<gene>
    <name evidence="5" type="ORF">MUK42_30972</name>
</gene>
<proteinExistence type="predicted"/>
<keyword evidence="1" id="KW-0678">Repressor</keyword>
<keyword evidence="6" id="KW-1185">Reference proteome</keyword>
<protein>
    <submittedName>
        <fullName evidence="5">Uncharacterized protein</fullName>
    </submittedName>
</protein>
<keyword evidence="3" id="KW-0804">Transcription</keyword>
<dbReference type="PANTHER" id="PTHR33388:SF18">
    <property type="entry name" value="PROTEIN SPEAR1"/>
    <property type="match status" value="1"/>
</dbReference>
<dbReference type="AlphaFoldDB" id="A0A9E7FKF6"/>
<dbReference type="PANTHER" id="PTHR33388">
    <property type="entry name" value="OS01G0212500 PROTEIN"/>
    <property type="match status" value="1"/>
</dbReference>
<evidence type="ECO:0000256" key="1">
    <source>
        <dbReference type="ARBA" id="ARBA00022491"/>
    </source>
</evidence>